<comment type="caution">
    <text evidence="1">The sequence shown here is derived from an EMBL/GenBank/DDBJ whole genome shotgun (WGS) entry which is preliminary data.</text>
</comment>
<keyword evidence="2" id="KW-1185">Reference proteome</keyword>
<organism evidence="1 2">
    <name type="scientific">Thermosinus carboxydivorans Nor1</name>
    <dbReference type="NCBI Taxonomy" id="401526"/>
    <lineage>
        <taxon>Bacteria</taxon>
        <taxon>Bacillati</taxon>
        <taxon>Bacillota</taxon>
        <taxon>Negativicutes</taxon>
        <taxon>Selenomonadales</taxon>
        <taxon>Sporomusaceae</taxon>
        <taxon>Thermosinus</taxon>
    </lineage>
</organism>
<reference evidence="1 2" key="2">
    <citation type="submission" date="2007-01" db="EMBL/GenBank/DDBJ databases">
        <title>Sequencing of the draft genome and assembly of Thermosinus carboxydivorans Nor1.</title>
        <authorList>
            <consortium name="US DOE Joint Genome Institute (JGI-PGF)"/>
            <person name="Copeland A."/>
            <person name="Lucas S."/>
            <person name="Lapidus A."/>
            <person name="Barry K."/>
            <person name="Glavina del Rio T."/>
            <person name="Dalin E."/>
            <person name="Tice H."/>
            <person name="Bruce D."/>
            <person name="Pitluck S."/>
            <person name="Richardson P."/>
        </authorList>
    </citation>
    <scope>NUCLEOTIDE SEQUENCE [LARGE SCALE GENOMIC DNA]</scope>
    <source>
        <strain evidence="1 2">Nor1</strain>
    </source>
</reference>
<gene>
    <name evidence="1" type="ORF">TcarDRAFT_0326</name>
</gene>
<reference evidence="1 2" key="1">
    <citation type="submission" date="2007-01" db="EMBL/GenBank/DDBJ databases">
        <title>Annotation of the draft genome assembly of Thermosinus carboxydivorans Nor1.</title>
        <authorList>
            <consortium name="US DOE Joint Genome Institute (JGI-ORNL)"/>
            <person name="Larimer F."/>
            <person name="Land M."/>
            <person name="Hauser L."/>
        </authorList>
    </citation>
    <scope>NUCLEOTIDE SEQUENCE [LARGE SCALE GENOMIC DNA]</scope>
    <source>
        <strain evidence="1 2">Nor1</strain>
    </source>
</reference>
<dbReference type="OrthoDB" id="9787842at2"/>
<accession>A1HTM1</accession>
<evidence type="ECO:0008006" key="3">
    <source>
        <dbReference type="Google" id="ProtNLM"/>
    </source>
</evidence>
<protein>
    <recommendedName>
        <fullName evidence="3">ApbE family lipoprotein</fullName>
    </recommendedName>
</protein>
<name>A1HTM1_9FIRM</name>
<dbReference type="Gene3D" id="3.10.520.10">
    <property type="entry name" value="ApbE-like domains"/>
    <property type="match status" value="1"/>
</dbReference>
<dbReference type="SUPFAM" id="SSF143631">
    <property type="entry name" value="ApbE-like"/>
    <property type="match status" value="1"/>
</dbReference>
<dbReference type="AlphaFoldDB" id="A1HTM1"/>
<proteinExistence type="predicted"/>
<dbReference type="eggNOG" id="COG2122">
    <property type="taxonomic scope" value="Bacteria"/>
</dbReference>
<dbReference type="Proteomes" id="UP000005139">
    <property type="component" value="Unassembled WGS sequence"/>
</dbReference>
<evidence type="ECO:0000313" key="2">
    <source>
        <dbReference type="Proteomes" id="UP000005139"/>
    </source>
</evidence>
<dbReference type="InterPro" id="IPR003374">
    <property type="entry name" value="ApbE-like_sf"/>
</dbReference>
<dbReference type="RefSeq" id="WP_007290372.1">
    <property type="nucleotide sequence ID" value="NZ_AAWL01000026.1"/>
</dbReference>
<evidence type="ECO:0000313" key="1">
    <source>
        <dbReference type="EMBL" id="EAX46632.1"/>
    </source>
</evidence>
<dbReference type="EMBL" id="AAWL01000026">
    <property type="protein sequence ID" value="EAX46632.1"/>
    <property type="molecule type" value="Genomic_DNA"/>
</dbReference>
<sequence length="265" mass="28301">MTGYEPRWYREELHRTELSPFVVRFRETDLWVAVPPEKDTPALRRLCQVTAATLWQELHDYILTDPRFYHSLVPYLPRFGCPPVAARMAAAAEKAGVGPMAAVAGAFAEEIALVLARRFSLTDIIVENGGDIYLASTVPRRIAVWAGNSPLSGKIALDIAPDLSPLGICTSSATVGPSLSLGKADAVTILARDTATADAFATAVGNQVRTAADIESALVFAAEQPDILGCLIIIGDHLGAIGRIRLAPLADSVPINTAKKGCRPC</sequence>